<evidence type="ECO:0000256" key="1">
    <source>
        <dbReference type="SAM" id="Coils"/>
    </source>
</evidence>
<comment type="caution">
    <text evidence="2">The sequence shown here is derived from an EMBL/GenBank/DDBJ whole genome shotgun (WGS) entry which is preliminary data.</text>
</comment>
<sequence>MLLGITYYCWVDVNAVEVYTSRIKQFWATGKVKTVNREGQLQALVDGKKILINESTLKRDLQLEDAEGVDCLPNAVIFEQLALMRKPRRKVTEVSQPSNPTSVADETVNEEMDDILVKAATTAISLDAKQDRGNIFKTQSKATPNELGSQGTNSGDGLRCQETIGDIAAQTRFERVSKISNDPLLAGFKTLRSREDSLKLNELMELCTKLQQRVLDLETTKTTQAMEIESLKRRVKKLEKRK</sequence>
<gene>
    <name evidence="2" type="ORF">Tci_617692</name>
</gene>
<organism evidence="2">
    <name type="scientific">Tanacetum cinerariifolium</name>
    <name type="common">Dalmatian daisy</name>
    <name type="synonym">Chrysanthemum cinerariifolium</name>
    <dbReference type="NCBI Taxonomy" id="118510"/>
    <lineage>
        <taxon>Eukaryota</taxon>
        <taxon>Viridiplantae</taxon>
        <taxon>Streptophyta</taxon>
        <taxon>Embryophyta</taxon>
        <taxon>Tracheophyta</taxon>
        <taxon>Spermatophyta</taxon>
        <taxon>Magnoliopsida</taxon>
        <taxon>eudicotyledons</taxon>
        <taxon>Gunneridae</taxon>
        <taxon>Pentapetalae</taxon>
        <taxon>asterids</taxon>
        <taxon>campanulids</taxon>
        <taxon>Asterales</taxon>
        <taxon>Asteraceae</taxon>
        <taxon>Asteroideae</taxon>
        <taxon>Anthemideae</taxon>
        <taxon>Anthemidinae</taxon>
        <taxon>Tanacetum</taxon>
    </lineage>
</organism>
<feature type="non-terminal residue" evidence="2">
    <location>
        <position position="242"/>
    </location>
</feature>
<keyword evidence="1" id="KW-0175">Coiled coil</keyword>
<dbReference type="AlphaFoldDB" id="A0A699JPM5"/>
<name>A0A699JPM5_TANCI</name>
<protein>
    <submittedName>
        <fullName evidence="2">Uncharacterized protein</fullName>
    </submittedName>
</protein>
<reference evidence="2" key="1">
    <citation type="journal article" date="2019" name="Sci. Rep.">
        <title>Draft genome of Tanacetum cinerariifolium, the natural source of mosquito coil.</title>
        <authorList>
            <person name="Yamashiro T."/>
            <person name="Shiraishi A."/>
            <person name="Satake H."/>
            <person name="Nakayama K."/>
        </authorList>
    </citation>
    <scope>NUCLEOTIDE SEQUENCE</scope>
</reference>
<accession>A0A699JPM5</accession>
<dbReference type="EMBL" id="BKCJ010427444">
    <property type="protein sequence ID" value="GFA45720.1"/>
    <property type="molecule type" value="Genomic_DNA"/>
</dbReference>
<proteinExistence type="predicted"/>
<feature type="coiled-coil region" evidence="1">
    <location>
        <begin position="200"/>
        <end position="241"/>
    </location>
</feature>
<evidence type="ECO:0000313" key="2">
    <source>
        <dbReference type="EMBL" id="GFA45720.1"/>
    </source>
</evidence>